<keyword evidence="3" id="KW-0378">Hydrolase</keyword>
<dbReference type="SUPFAM" id="SSF88723">
    <property type="entry name" value="PIN domain-like"/>
    <property type="match status" value="1"/>
</dbReference>
<dbReference type="InterPro" id="IPR002716">
    <property type="entry name" value="PIN_dom"/>
</dbReference>
<dbReference type="OrthoDB" id="4750219at2"/>
<name>A0A2P8DLP9_9ACTN</name>
<dbReference type="Gene3D" id="3.40.50.1010">
    <property type="entry name" value="5'-nuclease"/>
    <property type="match status" value="1"/>
</dbReference>
<dbReference type="GO" id="GO:0004518">
    <property type="term" value="F:nuclease activity"/>
    <property type="evidence" value="ECO:0007669"/>
    <property type="project" value="UniProtKB-KW"/>
</dbReference>
<comment type="caution">
    <text evidence="6">The sequence shown here is derived from an EMBL/GenBank/DDBJ whole genome shotgun (WGS) entry which is preliminary data.</text>
</comment>
<dbReference type="GO" id="GO:0046872">
    <property type="term" value="F:metal ion binding"/>
    <property type="evidence" value="ECO:0007669"/>
    <property type="project" value="UniProtKB-KW"/>
</dbReference>
<keyword evidence="2" id="KW-0479">Metal-binding</keyword>
<dbReference type="Proteomes" id="UP000240542">
    <property type="component" value="Unassembled WGS sequence"/>
</dbReference>
<sequence length="134" mass="14829">MIYFDSCALLKFIKAERETDALRQWRSSLPAGTELVTSALARLEITRTLIRIGTDHQRVPYFADQALKGLYLIDLSSTVLARAIAYQVPRLGSLDAIHLATADPFRSELTEFVTYDNELTKAAADLGFPVLAPG</sequence>
<evidence type="ECO:0000313" key="6">
    <source>
        <dbReference type="EMBL" id="PSK98107.1"/>
    </source>
</evidence>
<accession>A0A2P8DLP9</accession>
<dbReference type="InterPro" id="IPR029060">
    <property type="entry name" value="PIN-like_dom_sf"/>
</dbReference>
<keyword evidence="7" id="KW-1185">Reference proteome</keyword>
<reference evidence="6 7" key="1">
    <citation type="submission" date="2018-03" db="EMBL/GenBank/DDBJ databases">
        <title>Genomic Encyclopedia of Archaeal and Bacterial Type Strains, Phase II (KMG-II): from individual species to whole genera.</title>
        <authorList>
            <person name="Goeker M."/>
        </authorList>
    </citation>
    <scope>NUCLEOTIDE SEQUENCE [LARGE SCALE GENOMIC DNA]</scope>
    <source>
        <strain evidence="6 7">DSM 45312</strain>
    </source>
</reference>
<evidence type="ECO:0000256" key="3">
    <source>
        <dbReference type="ARBA" id="ARBA00022801"/>
    </source>
</evidence>
<dbReference type="CDD" id="cd09874">
    <property type="entry name" value="PIN_MT3492-like"/>
    <property type="match status" value="1"/>
</dbReference>
<keyword evidence="1" id="KW-0540">Nuclease</keyword>
<dbReference type="AlphaFoldDB" id="A0A2P8DLP9"/>
<evidence type="ECO:0000256" key="1">
    <source>
        <dbReference type="ARBA" id="ARBA00022722"/>
    </source>
</evidence>
<protein>
    <recommendedName>
        <fullName evidence="5">PIN domain-containing protein</fullName>
    </recommendedName>
</protein>
<gene>
    <name evidence="6" type="ORF">CLV63_106155</name>
</gene>
<dbReference type="EMBL" id="PYGA01000006">
    <property type="protein sequence ID" value="PSK98107.1"/>
    <property type="molecule type" value="Genomic_DNA"/>
</dbReference>
<proteinExistence type="predicted"/>
<evidence type="ECO:0000313" key="7">
    <source>
        <dbReference type="Proteomes" id="UP000240542"/>
    </source>
</evidence>
<keyword evidence="4" id="KW-0460">Magnesium</keyword>
<dbReference type="RefSeq" id="WP_106582838.1">
    <property type="nucleotide sequence ID" value="NZ_PYGA01000006.1"/>
</dbReference>
<dbReference type="Pfam" id="PF01850">
    <property type="entry name" value="PIN"/>
    <property type="match status" value="1"/>
</dbReference>
<organism evidence="6 7">
    <name type="scientific">Murinocardiopsis flavida</name>
    <dbReference type="NCBI Taxonomy" id="645275"/>
    <lineage>
        <taxon>Bacteria</taxon>
        <taxon>Bacillati</taxon>
        <taxon>Actinomycetota</taxon>
        <taxon>Actinomycetes</taxon>
        <taxon>Streptosporangiales</taxon>
        <taxon>Nocardiopsidaceae</taxon>
        <taxon>Murinocardiopsis</taxon>
    </lineage>
</organism>
<feature type="domain" description="PIN" evidence="5">
    <location>
        <begin position="2"/>
        <end position="123"/>
    </location>
</feature>
<dbReference type="GO" id="GO:0016787">
    <property type="term" value="F:hydrolase activity"/>
    <property type="evidence" value="ECO:0007669"/>
    <property type="project" value="UniProtKB-KW"/>
</dbReference>
<evidence type="ECO:0000259" key="5">
    <source>
        <dbReference type="Pfam" id="PF01850"/>
    </source>
</evidence>
<evidence type="ECO:0000256" key="4">
    <source>
        <dbReference type="ARBA" id="ARBA00022842"/>
    </source>
</evidence>
<evidence type="ECO:0000256" key="2">
    <source>
        <dbReference type="ARBA" id="ARBA00022723"/>
    </source>
</evidence>